<reference evidence="1 2" key="1">
    <citation type="journal article" date="2022" name="Int. J. Syst. Evol. Microbiol.">
        <title>Miniphocaeibacter halophilus sp. nov., an ammonium-tolerant acetate-producing bacterium isolated from a biogas system.</title>
        <authorList>
            <person name="Schnurer A."/>
            <person name="Singh A."/>
            <person name="Bi S."/>
            <person name="Qiao W."/>
            <person name="Westerholm M."/>
        </authorList>
    </citation>
    <scope>NUCLEOTIDE SEQUENCE [LARGE SCALE GENOMIC DNA]</scope>
    <source>
        <strain evidence="1 2">AMB_01</strain>
    </source>
</reference>
<dbReference type="Proteomes" id="UP000595814">
    <property type="component" value="Chromosome"/>
</dbReference>
<protein>
    <submittedName>
        <fullName evidence="1">Uncharacterized protein</fullName>
    </submittedName>
</protein>
<sequence length="174" mass="20458">MKKRKRTYITEIFIVILLIFLSVFIIDGKKFYTISNDEILEHNEDLLYQSMPTAKNVELLLNKDFNHTSLYIYKLDDTYAVFSYNKSLFLNRSILNSYTYQLKDLKEYKITVSNQIYDNNFSISSVNNQIEVENNAKRNKSLPLNLINITVTVLIIISVYFVGNKLVKDNKKDE</sequence>
<accession>A0AC61MRF5</accession>
<dbReference type="EMBL" id="CP066744">
    <property type="protein sequence ID" value="QQK08125.1"/>
    <property type="molecule type" value="Genomic_DNA"/>
</dbReference>
<organism evidence="1 2">
    <name type="scientific">Miniphocaeibacter halophilus</name>
    <dbReference type="NCBI Taxonomy" id="2931922"/>
    <lineage>
        <taxon>Bacteria</taxon>
        <taxon>Bacillati</taxon>
        <taxon>Bacillota</taxon>
        <taxon>Tissierellia</taxon>
        <taxon>Tissierellales</taxon>
        <taxon>Peptoniphilaceae</taxon>
        <taxon>Miniphocaeibacter</taxon>
    </lineage>
</organism>
<name>A0AC61MRF5_9FIRM</name>
<proteinExistence type="predicted"/>
<evidence type="ECO:0000313" key="2">
    <source>
        <dbReference type="Proteomes" id="UP000595814"/>
    </source>
</evidence>
<keyword evidence="2" id="KW-1185">Reference proteome</keyword>
<gene>
    <name evidence="1" type="ORF">JFY71_00900</name>
</gene>
<evidence type="ECO:0000313" key="1">
    <source>
        <dbReference type="EMBL" id="QQK08125.1"/>
    </source>
</evidence>